<dbReference type="Gene3D" id="2.70.170.10">
    <property type="entry name" value="Neurotransmitter-gated ion-channel ligand-binding domain"/>
    <property type="match status" value="1"/>
</dbReference>
<organism evidence="9 10">
    <name type="scientific">Mizuhopecten yessoensis</name>
    <name type="common">Japanese scallop</name>
    <name type="synonym">Patinopecten yessoensis</name>
    <dbReference type="NCBI Taxonomy" id="6573"/>
    <lineage>
        <taxon>Eukaryota</taxon>
        <taxon>Metazoa</taxon>
        <taxon>Spiralia</taxon>
        <taxon>Lophotrochozoa</taxon>
        <taxon>Mollusca</taxon>
        <taxon>Bivalvia</taxon>
        <taxon>Autobranchia</taxon>
        <taxon>Pteriomorphia</taxon>
        <taxon>Pectinida</taxon>
        <taxon>Pectinoidea</taxon>
        <taxon>Pectinidae</taxon>
        <taxon>Mizuhopecten</taxon>
    </lineage>
</organism>
<comment type="subcellular location">
    <subcellularLocation>
        <location evidence="1">Membrane</location>
        <topology evidence="1">Multi-pass membrane protein</topology>
    </subcellularLocation>
</comment>
<dbReference type="Proteomes" id="UP000242188">
    <property type="component" value="Unassembled WGS sequence"/>
</dbReference>
<feature type="signal peptide" evidence="6">
    <location>
        <begin position="1"/>
        <end position="21"/>
    </location>
</feature>
<dbReference type="PANTHER" id="PTHR18945">
    <property type="entry name" value="NEUROTRANSMITTER GATED ION CHANNEL"/>
    <property type="match status" value="1"/>
</dbReference>
<comment type="caution">
    <text evidence="9">The sequence shown here is derived from an EMBL/GenBank/DDBJ whole genome shotgun (WGS) entry which is preliminary data.</text>
</comment>
<dbReference type="GO" id="GO:0004888">
    <property type="term" value="F:transmembrane signaling receptor activity"/>
    <property type="evidence" value="ECO:0007669"/>
    <property type="project" value="InterPro"/>
</dbReference>
<dbReference type="InterPro" id="IPR036734">
    <property type="entry name" value="Neur_chan_lig-bd_sf"/>
</dbReference>
<dbReference type="CDD" id="cd18989">
    <property type="entry name" value="LGIC_ECD_cation"/>
    <property type="match status" value="1"/>
</dbReference>
<evidence type="ECO:0000256" key="4">
    <source>
        <dbReference type="ARBA" id="ARBA00023136"/>
    </source>
</evidence>
<dbReference type="Pfam" id="PF02932">
    <property type="entry name" value="Neur_chan_memb"/>
    <property type="match status" value="1"/>
</dbReference>
<feature type="domain" description="Neurotransmitter-gated ion-channel transmembrane" evidence="8">
    <location>
        <begin position="237"/>
        <end position="331"/>
    </location>
</feature>
<dbReference type="PRINTS" id="PR00252">
    <property type="entry name" value="NRIONCHANNEL"/>
</dbReference>
<reference evidence="9 10" key="1">
    <citation type="journal article" date="2017" name="Nat. Ecol. Evol.">
        <title>Scallop genome provides insights into evolution of bilaterian karyotype and development.</title>
        <authorList>
            <person name="Wang S."/>
            <person name="Zhang J."/>
            <person name="Jiao W."/>
            <person name="Li J."/>
            <person name="Xun X."/>
            <person name="Sun Y."/>
            <person name="Guo X."/>
            <person name="Huan P."/>
            <person name="Dong B."/>
            <person name="Zhang L."/>
            <person name="Hu X."/>
            <person name="Sun X."/>
            <person name="Wang J."/>
            <person name="Zhao C."/>
            <person name="Wang Y."/>
            <person name="Wang D."/>
            <person name="Huang X."/>
            <person name="Wang R."/>
            <person name="Lv J."/>
            <person name="Li Y."/>
            <person name="Zhang Z."/>
            <person name="Liu B."/>
            <person name="Lu W."/>
            <person name="Hui Y."/>
            <person name="Liang J."/>
            <person name="Zhou Z."/>
            <person name="Hou R."/>
            <person name="Li X."/>
            <person name="Liu Y."/>
            <person name="Li H."/>
            <person name="Ning X."/>
            <person name="Lin Y."/>
            <person name="Zhao L."/>
            <person name="Xing Q."/>
            <person name="Dou J."/>
            <person name="Li Y."/>
            <person name="Mao J."/>
            <person name="Guo H."/>
            <person name="Dou H."/>
            <person name="Li T."/>
            <person name="Mu C."/>
            <person name="Jiang W."/>
            <person name="Fu Q."/>
            <person name="Fu X."/>
            <person name="Miao Y."/>
            <person name="Liu J."/>
            <person name="Yu Q."/>
            <person name="Li R."/>
            <person name="Liao H."/>
            <person name="Li X."/>
            <person name="Kong Y."/>
            <person name="Jiang Z."/>
            <person name="Chourrout D."/>
            <person name="Li R."/>
            <person name="Bao Z."/>
        </authorList>
    </citation>
    <scope>NUCLEOTIDE SEQUENCE [LARGE SCALE GENOMIC DNA]</scope>
    <source>
        <strain evidence="9 10">PY_sf001</strain>
    </source>
</reference>
<dbReference type="InterPro" id="IPR006201">
    <property type="entry name" value="Neur_channel"/>
</dbReference>
<gene>
    <name evidence="9" type="ORF">KP79_PYT24606</name>
</gene>
<evidence type="ECO:0000256" key="3">
    <source>
        <dbReference type="ARBA" id="ARBA00022989"/>
    </source>
</evidence>
<evidence type="ECO:0000256" key="6">
    <source>
        <dbReference type="SAM" id="SignalP"/>
    </source>
</evidence>
<dbReference type="EMBL" id="NEDP02005320">
    <property type="protein sequence ID" value="OWF42087.1"/>
    <property type="molecule type" value="Genomic_DNA"/>
</dbReference>
<dbReference type="InterPro" id="IPR006029">
    <property type="entry name" value="Neurotrans-gated_channel_TM"/>
</dbReference>
<dbReference type="GO" id="GO:0016020">
    <property type="term" value="C:membrane"/>
    <property type="evidence" value="ECO:0007669"/>
    <property type="project" value="UniProtKB-SubCell"/>
</dbReference>
<keyword evidence="4 5" id="KW-0472">Membrane</keyword>
<feature type="chain" id="PRO_5012194190" evidence="6">
    <location>
        <begin position="22"/>
        <end position="436"/>
    </location>
</feature>
<feature type="transmembrane region" description="Helical" evidence="5">
    <location>
        <begin position="407"/>
        <end position="426"/>
    </location>
</feature>
<evidence type="ECO:0000259" key="7">
    <source>
        <dbReference type="Pfam" id="PF02931"/>
    </source>
</evidence>
<keyword evidence="9" id="KW-0675">Receptor</keyword>
<dbReference type="InterPro" id="IPR038050">
    <property type="entry name" value="Neuro_actylchol_rec"/>
</dbReference>
<feature type="transmembrane region" description="Helical" evidence="5">
    <location>
        <begin position="233"/>
        <end position="256"/>
    </location>
</feature>
<name>A0A210Q027_MIZYE</name>
<evidence type="ECO:0000256" key="5">
    <source>
        <dbReference type="SAM" id="Phobius"/>
    </source>
</evidence>
<feature type="domain" description="Neurotransmitter-gated ion-channel ligand-binding" evidence="7">
    <location>
        <begin position="28"/>
        <end position="222"/>
    </location>
</feature>
<evidence type="ECO:0000313" key="9">
    <source>
        <dbReference type="EMBL" id="OWF42087.1"/>
    </source>
</evidence>
<protein>
    <submittedName>
        <fullName evidence="9">Neuronal acetylcholine receptor subunit alpha-6</fullName>
    </submittedName>
</protein>
<dbReference type="Pfam" id="PF02931">
    <property type="entry name" value="Neur_chan_LBD"/>
    <property type="match status" value="1"/>
</dbReference>
<keyword evidence="2 5" id="KW-0812">Transmembrane</keyword>
<dbReference type="GO" id="GO:0005230">
    <property type="term" value="F:extracellular ligand-gated monoatomic ion channel activity"/>
    <property type="evidence" value="ECO:0007669"/>
    <property type="project" value="InterPro"/>
</dbReference>
<feature type="transmembrane region" description="Helical" evidence="5">
    <location>
        <begin position="292"/>
        <end position="315"/>
    </location>
</feature>
<dbReference type="AlphaFoldDB" id="A0A210Q027"/>
<evidence type="ECO:0000313" key="10">
    <source>
        <dbReference type="Proteomes" id="UP000242188"/>
    </source>
</evidence>
<accession>A0A210Q027</accession>
<dbReference type="InterPro" id="IPR036719">
    <property type="entry name" value="Neuro-gated_channel_TM_sf"/>
</dbReference>
<dbReference type="InterPro" id="IPR006202">
    <property type="entry name" value="Neur_chan_lig-bd"/>
</dbReference>
<dbReference type="SUPFAM" id="SSF90112">
    <property type="entry name" value="Neurotransmitter-gated ion-channel transmembrane pore"/>
    <property type="match status" value="1"/>
</dbReference>
<evidence type="ECO:0000259" key="8">
    <source>
        <dbReference type="Pfam" id="PF02932"/>
    </source>
</evidence>
<dbReference type="Gene3D" id="1.20.58.390">
    <property type="entry name" value="Neurotransmitter-gated ion-channel transmembrane domain"/>
    <property type="match status" value="1"/>
</dbReference>
<dbReference type="OrthoDB" id="5975154at2759"/>
<evidence type="ECO:0000256" key="2">
    <source>
        <dbReference type="ARBA" id="ARBA00022692"/>
    </source>
</evidence>
<dbReference type="SUPFAM" id="SSF63712">
    <property type="entry name" value="Nicotinic receptor ligand binding domain-like"/>
    <property type="match status" value="1"/>
</dbReference>
<dbReference type="STRING" id="6573.A0A210Q027"/>
<keyword evidence="6" id="KW-0732">Signal</keyword>
<dbReference type="PROSITE" id="PS51257">
    <property type="entry name" value="PROKAR_LIPOPROTEIN"/>
    <property type="match status" value="1"/>
</dbReference>
<proteinExistence type="predicted"/>
<dbReference type="CDD" id="cd19051">
    <property type="entry name" value="LGIC_TM_cation"/>
    <property type="match status" value="1"/>
</dbReference>
<feature type="transmembrane region" description="Helical" evidence="5">
    <location>
        <begin position="262"/>
        <end position="280"/>
    </location>
</feature>
<keyword evidence="10" id="KW-1185">Reference proteome</keyword>
<sequence>MAGLKQLTWLVLVLQYGTISCSFNSTIETNLLASLFDSSYNAFVRPSEQVNVSVKFVVNSLNELNIKSQTMQISGYLEVTWNDPRLAWGGAYSSVLTFSVNDDTVWYPPLVVINSVDGLEILDDGITPIRVTANGDMEWLPLRNFALHCDTNPAYYPFDTQECPIPITAWSYASDLVNLMAAAGAIFDLDFYDENGEWEYVESTSFTETVERAGHQMVTFVVVPKFRRRPAFFVMNTIMPILFLATLNGFIFTLTVESGEKLGFVLTVLLAYAVYLTLVADHIPTTSDNTSLLSVLLLMTLLLSVVSVIITIYVIRCYHYSDEVPISKTTRRVIRLMSYTSSWKGCRCKMKVHTEKDGTNGSVKKHVDKEPGLDTENTWVKPIPEPDVEEDNLTWKEVANIIDHFCFVWYFVATFLTSACCILMMVRGYANYTTVH</sequence>
<evidence type="ECO:0000256" key="1">
    <source>
        <dbReference type="ARBA" id="ARBA00004141"/>
    </source>
</evidence>
<keyword evidence="3 5" id="KW-1133">Transmembrane helix</keyword>